<sequence length="89" mass="9734">MHHQSVLFCSFHPLMRGAHVRPLAATLYPTGLGDKTSPKDVRWHGKASDPKATEGACPSRPVLVTPGIRHLFLGNVAVDPQPWTNQICL</sequence>
<accession>A0A9E7FDW5</accession>
<evidence type="ECO:0000313" key="3">
    <source>
        <dbReference type="Proteomes" id="UP001055439"/>
    </source>
</evidence>
<dbReference type="EMBL" id="CP097505">
    <property type="protein sequence ID" value="URD92511.1"/>
    <property type="molecule type" value="Genomic_DNA"/>
</dbReference>
<feature type="region of interest" description="Disordered" evidence="1">
    <location>
        <begin position="37"/>
        <end position="58"/>
    </location>
</feature>
<dbReference type="AlphaFoldDB" id="A0A9E7FDW5"/>
<protein>
    <submittedName>
        <fullName evidence="2">Uncharacterized protein</fullName>
    </submittedName>
</protein>
<keyword evidence="3" id="KW-1185">Reference proteome</keyword>
<gene>
    <name evidence="2" type="ORF">MUK42_35128</name>
</gene>
<evidence type="ECO:0000256" key="1">
    <source>
        <dbReference type="SAM" id="MobiDB-lite"/>
    </source>
</evidence>
<proteinExistence type="predicted"/>
<evidence type="ECO:0000313" key="2">
    <source>
        <dbReference type="EMBL" id="URD92511.1"/>
    </source>
</evidence>
<reference evidence="2" key="1">
    <citation type="submission" date="2022-05" db="EMBL/GenBank/DDBJ databases">
        <title>The Musa troglodytarum L. genome provides insights into the mechanism of non-climacteric behaviour and enrichment of carotenoids.</title>
        <authorList>
            <person name="Wang J."/>
        </authorList>
    </citation>
    <scope>NUCLEOTIDE SEQUENCE</scope>
    <source>
        <tissue evidence="2">Leaf</tissue>
    </source>
</reference>
<dbReference type="Proteomes" id="UP001055439">
    <property type="component" value="Chromosome 3"/>
</dbReference>
<feature type="compositionally biased region" description="Basic and acidic residues" evidence="1">
    <location>
        <begin position="37"/>
        <end position="52"/>
    </location>
</feature>
<organism evidence="2 3">
    <name type="scientific">Musa troglodytarum</name>
    <name type="common">fe'i banana</name>
    <dbReference type="NCBI Taxonomy" id="320322"/>
    <lineage>
        <taxon>Eukaryota</taxon>
        <taxon>Viridiplantae</taxon>
        <taxon>Streptophyta</taxon>
        <taxon>Embryophyta</taxon>
        <taxon>Tracheophyta</taxon>
        <taxon>Spermatophyta</taxon>
        <taxon>Magnoliopsida</taxon>
        <taxon>Liliopsida</taxon>
        <taxon>Zingiberales</taxon>
        <taxon>Musaceae</taxon>
        <taxon>Musa</taxon>
    </lineage>
</organism>
<name>A0A9E7FDW5_9LILI</name>